<dbReference type="EMBL" id="JADIMK010000018">
    <property type="protein sequence ID" value="MBO8455228.1"/>
    <property type="molecule type" value="Genomic_DNA"/>
</dbReference>
<dbReference type="AlphaFoldDB" id="A0A9D9HJY3"/>
<protein>
    <submittedName>
        <fullName evidence="1">Uncharacterized protein</fullName>
    </submittedName>
</protein>
<name>A0A9D9HJY3_9BACT</name>
<gene>
    <name evidence="1" type="ORF">IAC08_02340</name>
</gene>
<reference evidence="1" key="2">
    <citation type="journal article" date="2021" name="PeerJ">
        <title>Extensive microbial diversity within the chicken gut microbiome revealed by metagenomics and culture.</title>
        <authorList>
            <person name="Gilroy R."/>
            <person name="Ravi A."/>
            <person name="Getino M."/>
            <person name="Pursley I."/>
            <person name="Horton D.L."/>
            <person name="Alikhan N.F."/>
            <person name="Baker D."/>
            <person name="Gharbi K."/>
            <person name="Hall N."/>
            <person name="Watson M."/>
            <person name="Adriaenssens E.M."/>
            <person name="Foster-Nyarko E."/>
            <person name="Jarju S."/>
            <person name="Secka A."/>
            <person name="Antonio M."/>
            <person name="Oren A."/>
            <person name="Chaudhuri R.R."/>
            <person name="La Ragione R."/>
            <person name="Hildebrand F."/>
            <person name="Pallen M.J."/>
        </authorList>
    </citation>
    <scope>NUCLEOTIDE SEQUENCE</scope>
    <source>
        <strain evidence="1">B1-3475</strain>
    </source>
</reference>
<proteinExistence type="predicted"/>
<accession>A0A9D9HJY3</accession>
<evidence type="ECO:0000313" key="2">
    <source>
        <dbReference type="Proteomes" id="UP000823617"/>
    </source>
</evidence>
<comment type="caution">
    <text evidence="1">The sequence shown here is derived from an EMBL/GenBank/DDBJ whole genome shotgun (WGS) entry which is preliminary data.</text>
</comment>
<dbReference type="Proteomes" id="UP000823617">
    <property type="component" value="Unassembled WGS sequence"/>
</dbReference>
<evidence type="ECO:0000313" key="1">
    <source>
        <dbReference type="EMBL" id="MBO8455228.1"/>
    </source>
</evidence>
<organism evidence="1 2">
    <name type="scientific">Candidatus Cryptobacteroides intestinigallinarum</name>
    <dbReference type="NCBI Taxonomy" id="2840767"/>
    <lineage>
        <taxon>Bacteria</taxon>
        <taxon>Pseudomonadati</taxon>
        <taxon>Bacteroidota</taxon>
        <taxon>Bacteroidia</taxon>
        <taxon>Bacteroidales</taxon>
        <taxon>Candidatus Cryptobacteroides</taxon>
    </lineage>
</organism>
<reference evidence="1" key="1">
    <citation type="submission" date="2020-10" db="EMBL/GenBank/DDBJ databases">
        <authorList>
            <person name="Gilroy R."/>
        </authorList>
    </citation>
    <scope>NUCLEOTIDE SEQUENCE</scope>
    <source>
        <strain evidence="1">B1-3475</strain>
    </source>
</reference>
<sequence length="323" mass="35351">MKELKEIRFNETDILLQDNLVRGSILPEKMAELNRNIIFKGNNVVEGPIYGFRIEIQKGDLEVQGAVYAQHELYVNSEATGEIVFKKCVCSANSVTSRASKVRLTFNSDINAKSVTLYNAFVAGSIYADEIVLDNCVVIGGVFATQNIDMNNSIVGTFNTPAIRISGVIQMLLPSAFSIEPLESLSDTLMYNLSLADLGALYKGLPEAGNSGRIRMSLETDEIKSDLADAEVQKTLRCYTVVGKVLAADLLDTYRFQNHFLLTAASLGSQLLKTYDLGVGKDGQISTLTVGKIRDFFFDILNGKIQVQDMDGSFSLKDIAGAE</sequence>